<name>A0A387HLU9_9ACTN</name>
<keyword evidence="2" id="KW-1185">Reference proteome</keyword>
<organism evidence="1 2">
    <name type="scientific">Streptomyces hundungensis</name>
    <dbReference type="NCBI Taxonomy" id="1077946"/>
    <lineage>
        <taxon>Bacteria</taxon>
        <taxon>Bacillati</taxon>
        <taxon>Actinomycetota</taxon>
        <taxon>Actinomycetes</taxon>
        <taxon>Kitasatosporales</taxon>
        <taxon>Streptomycetaceae</taxon>
        <taxon>Streptomyces</taxon>
    </lineage>
</organism>
<protein>
    <submittedName>
        <fullName evidence="1">Uncharacterized protein</fullName>
    </submittedName>
</protein>
<gene>
    <name evidence="1" type="ORF">DWB77_07101</name>
</gene>
<evidence type="ECO:0000313" key="1">
    <source>
        <dbReference type="EMBL" id="AYG84886.1"/>
    </source>
</evidence>
<evidence type="ECO:0000313" key="2">
    <source>
        <dbReference type="Proteomes" id="UP000271554"/>
    </source>
</evidence>
<sequence length="92" mass="9630">MTRFLDWLGAVTAAVSAVHALVVLLHACWDGRRARAGTAPVAPLAPAARCGCPPAVAIVHVEAAPDRTVAVMVRVAPTTGGARPWVEERSPW</sequence>
<proteinExistence type="predicted"/>
<reference evidence="1 2" key="1">
    <citation type="submission" date="2018-10" db="EMBL/GenBank/DDBJ databases">
        <title>Relationship between Morphology and Antimicrobial Activity in Streptomyces.</title>
        <authorList>
            <person name="Kang H.J."/>
            <person name="Kim S.B."/>
        </authorList>
    </citation>
    <scope>NUCLEOTIDE SEQUENCE [LARGE SCALE GENOMIC DNA]</scope>
    <source>
        <strain evidence="1 2">BH38</strain>
    </source>
</reference>
<dbReference type="EMBL" id="CP032698">
    <property type="protein sequence ID" value="AYG84886.1"/>
    <property type="molecule type" value="Genomic_DNA"/>
</dbReference>
<dbReference type="Proteomes" id="UP000271554">
    <property type="component" value="Chromosome"/>
</dbReference>
<accession>A0A387HLU9</accession>
<dbReference type="KEGG" id="shun:DWB77_07101"/>
<dbReference type="AlphaFoldDB" id="A0A387HLU9"/>